<dbReference type="EMBL" id="FRFD01000011">
    <property type="protein sequence ID" value="SHO52512.1"/>
    <property type="molecule type" value="Genomic_DNA"/>
</dbReference>
<dbReference type="Pfam" id="PF00196">
    <property type="entry name" value="GerE"/>
    <property type="match status" value="1"/>
</dbReference>
<keyword evidence="1" id="KW-0805">Transcription regulation</keyword>
<evidence type="ECO:0000256" key="1">
    <source>
        <dbReference type="ARBA" id="ARBA00023015"/>
    </source>
</evidence>
<dbReference type="PROSITE" id="PS50043">
    <property type="entry name" value="HTH_LUXR_2"/>
    <property type="match status" value="1"/>
</dbReference>
<dbReference type="InterPro" id="IPR039420">
    <property type="entry name" value="WalR-like"/>
</dbReference>
<feature type="domain" description="HTH luxR-type" evidence="4">
    <location>
        <begin position="192"/>
        <end position="257"/>
    </location>
</feature>
<dbReference type="GO" id="GO:0003677">
    <property type="term" value="F:DNA binding"/>
    <property type="evidence" value="ECO:0007669"/>
    <property type="project" value="UniProtKB-KW"/>
</dbReference>
<dbReference type="GO" id="GO:0006355">
    <property type="term" value="P:regulation of DNA-templated transcription"/>
    <property type="evidence" value="ECO:0007669"/>
    <property type="project" value="InterPro"/>
</dbReference>
<evidence type="ECO:0000256" key="2">
    <source>
        <dbReference type="ARBA" id="ARBA00023125"/>
    </source>
</evidence>
<evidence type="ECO:0000256" key="3">
    <source>
        <dbReference type="ARBA" id="ARBA00023163"/>
    </source>
</evidence>
<keyword evidence="2" id="KW-0238">DNA-binding</keyword>
<dbReference type="Proteomes" id="UP000184612">
    <property type="component" value="Unassembled WGS sequence"/>
</dbReference>
<dbReference type="InterPro" id="IPR000792">
    <property type="entry name" value="Tscrpt_reg_LuxR_C"/>
</dbReference>
<name>A0A1M7YIR7_9FIRM</name>
<keyword evidence="6" id="KW-1185">Reference proteome</keyword>
<sequence>MKNDSLILEEILLSWRRCIKRGLLTSIGAPMVHIERTALQQRLLFKKKLLLLYNDSINEVSSYISVQCLYFLCDSDGIILAENNIAASDTPFKSSVTPGASLLEESIGTNSVSLCMTLNRPVNILPQHHYCDLLSECYEYCIPLDYNSEIIGYIAVITTNQPIKPELIAITNLINYKICNEYLKFEKQSILDKNTPERLNDRQIEILKHMAKGLTDYAISKEMKLSVSSVKYHKHNIFKKYNAMTSTQAIVKAIKFSNLSLDDIT</sequence>
<reference evidence="5 6" key="1">
    <citation type="submission" date="2016-12" db="EMBL/GenBank/DDBJ databases">
        <authorList>
            <person name="Song W.-J."/>
            <person name="Kurnit D.M."/>
        </authorList>
    </citation>
    <scope>NUCLEOTIDE SEQUENCE [LARGE SCALE GENOMIC DNA]</scope>
    <source>
        <strain evidence="5 6">DSM 12503</strain>
    </source>
</reference>
<dbReference type="Gene3D" id="3.30.450.40">
    <property type="match status" value="1"/>
</dbReference>
<dbReference type="InterPro" id="IPR036388">
    <property type="entry name" value="WH-like_DNA-bd_sf"/>
</dbReference>
<dbReference type="AlphaFoldDB" id="A0A1M7YIR7"/>
<keyword evidence="3" id="KW-0804">Transcription</keyword>
<dbReference type="Gene3D" id="1.10.10.10">
    <property type="entry name" value="Winged helix-like DNA-binding domain superfamily/Winged helix DNA-binding domain"/>
    <property type="match status" value="1"/>
</dbReference>
<accession>A0A1M7YIR7</accession>
<dbReference type="PANTHER" id="PTHR43214:SF43">
    <property type="entry name" value="TWO-COMPONENT RESPONSE REGULATOR"/>
    <property type="match status" value="1"/>
</dbReference>
<dbReference type="PANTHER" id="PTHR43214">
    <property type="entry name" value="TWO-COMPONENT RESPONSE REGULATOR"/>
    <property type="match status" value="1"/>
</dbReference>
<gene>
    <name evidence="5" type="ORF">SAMN02745217_03686</name>
</gene>
<protein>
    <submittedName>
        <fullName evidence="5">Regulatory protein, luxR family</fullName>
    </submittedName>
</protein>
<dbReference type="PRINTS" id="PR00038">
    <property type="entry name" value="HTHLUXR"/>
</dbReference>
<dbReference type="SMART" id="SM00421">
    <property type="entry name" value="HTH_LUXR"/>
    <property type="match status" value="1"/>
</dbReference>
<dbReference type="SUPFAM" id="SSF46894">
    <property type="entry name" value="C-terminal effector domain of the bipartite response regulators"/>
    <property type="match status" value="1"/>
</dbReference>
<proteinExistence type="predicted"/>
<organism evidence="5 6">
    <name type="scientific">Anaerocolumna xylanovorans DSM 12503</name>
    <dbReference type="NCBI Taxonomy" id="1121345"/>
    <lineage>
        <taxon>Bacteria</taxon>
        <taxon>Bacillati</taxon>
        <taxon>Bacillota</taxon>
        <taxon>Clostridia</taxon>
        <taxon>Lachnospirales</taxon>
        <taxon>Lachnospiraceae</taxon>
        <taxon>Anaerocolumna</taxon>
    </lineage>
</organism>
<dbReference type="RefSeq" id="WP_242952411.1">
    <property type="nucleotide sequence ID" value="NZ_FRFD01000011.1"/>
</dbReference>
<dbReference type="STRING" id="1121345.SAMN02745217_03686"/>
<dbReference type="InterPro" id="IPR016032">
    <property type="entry name" value="Sig_transdc_resp-reg_C-effctor"/>
</dbReference>
<dbReference type="InterPro" id="IPR029016">
    <property type="entry name" value="GAF-like_dom_sf"/>
</dbReference>
<evidence type="ECO:0000259" key="4">
    <source>
        <dbReference type="PROSITE" id="PS50043"/>
    </source>
</evidence>
<evidence type="ECO:0000313" key="5">
    <source>
        <dbReference type="EMBL" id="SHO52512.1"/>
    </source>
</evidence>
<evidence type="ECO:0000313" key="6">
    <source>
        <dbReference type="Proteomes" id="UP000184612"/>
    </source>
</evidence>
<dbReference type="CDD" id="cd06170">
    <property type="entry name" value="LuxR_C_like"/>
    <property type="match status" value="1"/>
</dbReference>